<sequence length="174" mass="19576">MGFWVFDLTNITVLHQASKEPLTRPMRTTIHGEATQEAHLNSGIVPNIVTALSHVEATVSLYERSNPEWRSLLRSMGHDLPTSEQSISGFINCHQNPDMLGAIFIAESDEISRIRSTVEIALLTSERRKLRLLAGSVYFREDGADAPSPTMREFYSSGRPLYFDEFSFSLSKDL</sequence>
<reference evidence="2" key="1">
    <citation type="submission" date="2017-08" db="EMBL/GenBank/DDBJ databases">
        <authorList>
            <person name="Varghese N."/>
            <person name="Submissions S."/>
        </authorList>
    </citation>
    <scope>NUCLEOTIDE SEQUENCE [LARGE SCALE GENOMIC DNA]</scope>
    <source>
        <strain evidence="2">KCTC 23107</strain>
    </source>
</reference>
<keyword evidence="2" id="KW-1185">Reference proteome</keyword>
<dbReference type="RefSeq" id="WP_097108719.1">
    <property type="nucleotide sequence ID" value="NZ_OCPC01000005.1"/>
</dbReference>
<dbReference type="AlphaFoldDB" id="A0A286IDS4"/>
<name>A0A286IDS4_9HYPH</name>
<protein>
    <submittedName>
        <fullName evidence="1">Uncharacterized protein</fullName>
    </submittedName>
</protein>
<dbReference type="EMBL" id="OCPC01000005">
    <property type="protein sequence ID" value="SOE18221.1"/>
    <property type="molecule type" value="Genomic_DNA"/>
</dbReference>
<dbReference type="Proteomes" id="UP000219465">
    <property type="component" value="Unassembled WGS sequence"/>
</dbReference>
<organism evidence="1 2">
    <name type="scientific">Hoeflea halophila</name>
    <dbReference type="NCBI Taxonomy" id="714899"/>
    <lineage>
        <taxon>Bacteria</taxon>
        <taxon>Pseudomonadati</taxon>
        <taxon>Pseudomonadota</taxon>
        <taxon>Alphaproteobacteria</taxon>
        <taxon>Hyphomicrobiales</taxon>
        <taxon>Rhizobiaceae</taxon>
        <taxon>Hoeflea</taxon>
    </lineage>
</organism>
<proteinExistence type="predicted"/>
<evidence type="ECO:0000313" key="2">
    <source>
        <dbReference type="Proteomes" id="UP000219465"/>
    </source>
</evidence>
<accession>A0A286IDS4</accession>
<evidence type="ECO:0000313" key="1">
    <source>
        <dbReference type="EMBL" id="SOE18221.1"/>
    </source>
</evidence>
<gene>
    <name evidence="1" type="ORF">SAMN05877838_3140</name>
</gene>